<dbReference type="InterPro" id="IPR006311">
    <property type="entry name" value="TAT_signal"/>
</dbReference>
<dbReference type="InterPro" id="IPR008557">
    <property type="entry name" value="PhoX"/>
</dbReference>
<evidence type="ECO:0000313" key="2">
    <source>
        <dbReference type="Proteomes" id="UP000235584"/>
    </source>
</evidence>
<dbReference type="EMBL" id="CP025704">
    <property type="protein sequence ID" value="AUN98241.1"/>
    <property type="molecule type" value="Genomic_DNA"/>
</dbReference>
<name>A0A2K9NRU2_BACTC</name>
<dbReference type="RefSeq" id="WP_102243532.1">
    <property type="nucleotide sequence ID" value="NZ_CP025704.1"/>
</dbReference>
<accession>A0A2K9NRU2</accession>
<dbReference type="OrthoDB" id="9801383at2"/>
<gene>
    <name evidence="1" type="ORF">C0V70_09015</name>
</gene>
<dbReference type="AlphaFoldDB" id="A0A2K9NRU2"/>
<proteinExistence type="predicted"/>
<dbReference type="Proteomes" id="UP000235584">
    <property type="component" value="Chromosome"/>
</dbReference>
<dbReference type="PANTHER" id="PTHR35399">
    <property type="entry name" value="SLR8030 PROTEIN"/>
    <property type="match status" value="1"/>
</dbReference>
<organism evidence="1 2">
    <name type="scientific">Bacteriovorax stolpii</name>
    <name type="common">Bdellovibrio stolpii</name>
    <dbReference type="NCBI Taxonomy" id="960"/>
    <lineage>
        <taxon>Bacteria</taxon>
        <taxon>Pseudomonadati</taxon>
        <taxon>Bdellovibrionota</taxon>
        <taxon>Bacteriovoracia</taxon>
        <taxon>Bacteriovoracales</taxon>
        <taxon>Bacteriovoracaceae</taxon>
        <taxon>Bacteriovorax</taxon>
    </lineage>
</organism>
<dbReference type="SUPFAM" id="SSF63829">
    <property type="entry name" value="Calcium-dependent phosphotriesterase"/>
    <property type="match status" value="1"/>
</dbReference>
<dbReference type="PANTHER" id="PTHR35399:SF2">
    <property type="entry name" value="DUF839 DOMAIN-CONTAINING PROTEIN"/>
    <property type="match status" value="1"/>
</dbReference>
<sequence>MKVFSGSRRDFLKFTGRGAALFLAASCASPLEQLAKTSPTRLLELSPSIEDDLKLAPGFSSKVLISWGDKINKDNDTFGFNNDYIAYIPLEGLKDEGLMWVNHEYVHPLFVSGHIIDDSYTRKTKDQATEEMKAVGGSIIHIKKQNDQWVVKTDSPYNRRLDAFTPIPFSQGLEVYGSKTAIGTLANCAGGVTPWNTYLTCEENYQNFFGEAVYEKNDNRIFQNAKWQMGWDIHYSHPPEHYGWVVEIEPKTGVAKKLVSLGRFSHEGACTIRARDGRVVVYMGDDANDECFYKFISDSTDSLDSGTLYVANLESGKWIPLDMSNPILKKKFKNQTELLIRTREAAHLVGATKLDRPEDCEIDPITGHIYLNCTNNVPAGRPYGSIHKFIEKNNDYTSLEFESSIFLFGGEKSKISCPDNLAFDKKGNLWVTNDISEDEIGQGAYKPFGNNALFYIPMSGQYQGVAFRVAQAPNDAELTGPFFSDDGRTLFLSVQHPGAKTKDLKNLTSHWPNGGNEIPRPSVVAIKIPDFL</sequence>
<protein>
    <submittedName>
        <fullName evidence="1">Alkaline phosphatase</fullName>
    </submittedName>
</protein>
<dbReference type="KEGG" id="bsto:C0V70_09015"/>
<dbReference type="Pfam" id="PF05787">
    <property type="entry name" value="PhoX"/>
    <property type="match status" value="1"/>
</dbReference>
<evidence type="ECO:0000313" key="1">
    <source>
        <dbReference type="EMBL" id="AUN98241.1"/>
    </source>
</evidence>
<keyword evidence="2" id="KW-1185">Reference proteome</keyword>
<dbReference type="PROSITE" id="PS51318">
    <property type="entry name" value="TAT"/>
    <property type="match status" value="1"/>
</dbReference>
<reference evidence="1 2" key="1">
    <citation type="submission" date="2018-01" db="EMBL/GenBank/DDBJ databases">
        <title>Complete genome sequence of Bacteriovorax stolpii DSM12778.</title>
        <authorList>
            <person name="Tang B."/>
            <person name="Chang J."/>
        </authorList>
    </citation>
    <scope>NUCLEOTIDE SEQUENCE [LARGE SCALE GENOMIC DNA]</scope>
    <source>
        <strain evidence="1 2">DSM 12778</strain>
    </source>
</reference>